<comment type="caution">
    <text evidence="1">The sequence shown here is derived from an EMBL/GenBank/DDBJ whole genome shotgun (WGS) entry which is preliminary data.</text>
</comment>
<evidence type="ECO:0000313" key="2">
    <source>
        <dbReference type="Proteomes" id="UP000268094"/>
    </source>
</evidence>
<keyword evidence="2" id="KW-1185">Reference proteome</keyword>
<proteinExistence type="predicted"/>
<dbReference type="EMBL" id="RAVZ01000038">
    <property type="protein sequence ID" value="RKG91827.1"/>
    <property type="molecule type" value="Genomic_DNA"/>
</dbReference>
<organism evidence="1 2">
    <name type="scientific">Corallococcus terminator</name>
    <dbReference type="NCBI Taxonomy" id="2316733"/>
    <lineage>
        <taxon>Bacteria</taxon>
        <taxon>Pseudomonadati</taxon>
        <taxon>Myxococcota</taxon>
        <taxon>Myxococcia</taxon>
        <taxon>Myxococcales</taxon>
        <taxon>Cystobacterineae</taxon>
        <taxon>Myxococcaceae</taxon>
        <taxon>Corallococcus</taxon>
    </lineage>
</organism>
<dbReference type="Proteomes" id="UP000268094">
    <property type="component" value="Unassembled WGS sequence"/>
</dbReference>
<accession>A0A3A8J7R6</accession>
<dbReference type="RefSeq" id="WP_147448661.1">
    <property type="nucleotide sequence ID" value="NZ_RAVZ01000038.1"/>
</dbReference>
<name>A0A3A8J7R6_9BACT</name>
<reference evidence="2" key="1">
    <citation type="submission" date="2018-09" db="EMBL/GenBank/DDBJ databases">
        <authorList>
            <person name="Livingstone P.G."/>
            <person name="Whitworth D.E."/>
        </authorList>
    </citation>
    <scope>NUCLEOTIDE SEQUENCE [LARGE SCALE GENOMIC DNA]</scope>
    <source>
        <strain evidence="2">CA054A</strain>
    </source>
</reference>
<sequence>MRVLVSLSPEAGVVVDVERGFYAPARLLDDVEESLRDYLTMYEAVLKERHIPLPYAEAISGEGDGG</sequence>
<dbReference type="AlphaFoldDB" id="A0A3A8J7R6"/>
<evidence type="ECO:0000313" key="1">
    <source>
        <dbReference type="EMBL" id="RKG91827.1"/>
    </source>
</evidence>
<gene>
    <name evidence="1" type="ORF">D7V88_08315</name>
</gene>
<protein>
    <submittedName>
        <fullName evidence="1">Uncharacterized protein</fullName>
    </submittedName>
</protein>